<proteinExistence type="predicted"/>
<sequence length="108" mass="12249">MRQVDISNNVFDIQAYIDIQDSGPNRIFSHNNKSAIVELSVKIGSEETERHITADAYMENNTIHATISPITARGLNPDLVALLDDTKELNMKKKAKYNFTNITYLCFE</sequence>
<accession>A0A0F9TKD2</accession>
<reference evidence="1" key="1">
    <citation type="journal article" date="2015" name="Nature">
        <title>Complex archaea that bridge the gap between prokaryotes and eukaryotes.</title>
        <authorList>
            <person name="Spang A."/>
            <person name="Saw J.H."/>
            <person name="Jorgensen S.L."/>
            <person name="Zaremba-Niedzwiedzka K."/>
            <person name="Martijn J."/>
            <person name="Lind A.E."/>
            <person name="van Eijk R."/>
            <person name="Schleper C."/>
            <person name="Guy L."/>
            <person name="Ettema T.J."/>
        </authorList>
    </citation>
    <scope>NUCLEOTIDE SEQUENCE</scope>
</reference>
<dbReference type="AlphaFoldDB" id="A0A0F9TKD2"/>
<dbReference type="EMBL" id="LAZR01000243">
    <property type="protein sequence ID" value="KKN79729.1"/>
    <property type="molecule type" value="Genomic_DNA"/>
</dbReference>
<organism evidence="1">
    <name type="scientific">marine sediment metagenome</name>
    <dbReference type="NCBI Taxonomy" id="412755"/>
    <lineage>
        <taxon>unclassified sequences</taxon>
        <taxon>metagenomes</taxon>
        <taxon>ecological metagenomes</taxon>
    </lineage>
</organism>
<gene>
    <name evidence="1" type="ORF">LCGC14_0337510</name>
</gene>
<comment type="caution">
    <text evidence="1">The sequence shown here is derived from an EMBL/GenBank/DDBJ whole genome shotgun (WGS) entry which is preliminary data.</text>
</comment>
<evidence type="ECO:0000313" key="1">
    <source>
        <dbReference type="EMBL" id="KKN79729.1"/>
    </source>
</evidence>
<protein>
    <submittedName>
        <fullName evidence="1">Uncharacterized protein</fullName>
    </submittedName>
</protein>
<name>A0A0F9TKD2_9ZZZZ</name>